<proteinExistence type="predicted"/>
<reference evidence="1 2" key="1">
    <citation type="submission" date="2019-02" db="EMBL/GenBank/DDBJ databases">
        <title>Genome sequencing of the rare red list fungi Dentipellis fragilis.</title>
        <authorList>
            <person name="Buettner E."/>
            <person name="Kellner H."/>
        </authorList>
    </citation>
    <scope>NUCLEOTIDE SEQUENCE [LARGE SCALE GENOMIC DNA]</scope>
    <source>
        <strain evidence="1 2">DSM 105465</strain>
    </source>
</reference>
<evidence type="ECO:0000313" key="1">
    <source>
        <dbReference type="EMBL" id="TFY50269.1"/>
    </source>
</evidence>
<organism evidence="1 2">
    <name type="scientific">Dentipellis fragilis</name>
    <dbReference type="NCBI Taxonomy" id="205917"/>
    <lineage>
        <taxon>Eukaryota</taxon>
        <taxon>Fungi</taxon>
        <taxon>Dikarya</taxon>
        <taxon>Basidiomycota</taxon>
        <taxon>Agaricomycotina</taxon>
        <taxon>Agaricomycetes</taxon>
        <taxon>Russulales</taxon>
        <taxon>Hericiaceae</taxon>
        <taxon>Dentipellis</taxon>
    </lineage>
</organism>
<dbReference type="AlphaFoldDB" id="A0A4Y9XP14"/>
<protein>
    <submittedName>
        <fullName evidence="1">Uncharacterized protein</fullName>
    </submittedName>
</protein>
<accession>A0A4Y9XP14</accession>
<evidence type="ECO:0000313" key="2">
    <source>
        <dbReference type="Proteomes" id="UP000298327"/>
    </source>
</evidence>
<name>A0A4Y9XP14_9AGAM</name>
<dbReference type="OrthoDB" id="3226250at2759"/>
<sequence length="101" mass="11211">MLPRRRDGDCRDASVALHYSQAPKSSLSLAFTVSRGRVPPAAMPKPNGLTQYQRILELIEEPFGPYRDEDLLSASCKSTNQSLLELHNVMLEYGGRATGYV</sequence>
<comment type="caution">
    <text evidence="1">The sequence shown here is derived from an EMBL/GenBank/DDBJ whole genome shotgun (WGS) entry which is preliminary data.</text>
</comment>
<gene>
    <name evidence="1" type="ORF">EVG20_g11619</name>
</gene>
<dbReference type="Proteomes" id="UP000298327">
    <property type="component" value="Unassembled WGS sequence"/>
</dbReference>
<keyword evidence="2" id="KW-1185">Reference proteome</keyword>
<dbReference type="EMBL" id="SEOQ01001912">
    <property type="protein sequence ID" value="TFY50269.1"/>
    <property type="molecule type" value="Genomic_DNA"/>
</dbReference>